<dbReference type="Proteomes" id="UP000325286">
    <property type="component" value="Chromosome"/>
</dbReference>
<evidence type="ECO:0000313" key="2">
    <source>
        <dbReference type="EMBL" id="QEG43615.1"/>
    </source>
</evidence>
<gene>
    <name evidence="2" type="ORF">UC8_56660</name>
</gene>
<feature type="domain" description="FlgD/Vpr Ig-like" evidence="1">
    <location>
        <begin position="724"/>
        <end position="776"/>
    </location>
</feature>
<reference evidence="2 3" key="1">
    <citation type="submission" date="2019-08" db="EMBL/GenBank/DDBJ databases">
        <title>Deep-cultivation of Planctomycetes and their phenomic and genomic characterization uncovers novel biology.</title>
        <authorList>
            <person name="Wiegand S."/>
            <person name="Jogler M."/>
            <person name="Boedeker C."/>
            <person name="Pinto D."/>
            <person name="Vollmers J."/>
            <person name="Rivas-Marin E."/>
            <person name="Kohn T."/>
            <person name="Peeters S.H."/>
            <person name="Heuer A."/>
            <person name="Rast P."/>
            <person name="Oberbeckmann S."/>
            <person name="Bunk B."/>
            <person name="Jeske O."/>
            <person name="Meyerdierks A."/>
            <person name="Storesund J.E."/>
            <person name="Kallscheuer N."/>
            <person name="Luecker S."/>
            <person name="Lage O.M."/>
            <person name="Pohl T."/>
            <person name="Merkel B.J."/>
            <person name="Hornburger P."/>
            <person name="Mueller R.-W."/>
            <person name="Bruemmer F."/>
            <person name="Labrenz M."/>
            <person name="Spormann A.M."/>
            <person name="Op den Camp H."/>
            <person name="Overmann J."/>
            <person name="Amann R."/>
            <person name="Jetten M.S.M."/>
            <person name="Mascher T."/>
            <person name="Medema M.H."/>
            <person name="Devos D.P."/>
            <person name="Kaster A.-K."/>
            <person name="Ovreas L."/>
            <person name="Rohde M."/>
            <person name="Galperin M.Y."/>
            <person name="Jogler C."/>
        </authorList>
    </citation>
    <scope>NUCLEOTIDE SEQUENCE [LARGE SCALE GENOMIC DNA]</scope>
    <source>
        <strain evidence="2 3">UC8</strain>
    </source>
</reference>
<dbReference type="Gene3D" id="2.120.10.30">
    <property type="entry name" value="TolB, C-terminal domain"/>
    <property type="match status" value="1"/>
</dbReference>
<evidence type="ECO:0000313" key="3">
    <source>
        <dbReference type="Proteomes" id="UP000325286"/>
    </source>
</evidence>
<dbReference type="OrthoDB" id="9799230at2"/>
<keyword evidence="2" id="KW-0282">Flagellum</keyword>
<keyword evidence="3" id="KW-1185">Reference proteome</keyword>
<organism evidence="2 3">
    <name type="scientific">Roseimaritima ulvae</name>
    <dbReference type="NCBI Taxonomy" id="980254"/>
    <lineage>
        <taxon>Bacteria</taxon>
        <taxon>Pseudomonadati</taxon>
        <taxon>Planctomycetota</taxon>
        <taxon>Planctomycetia</taxon>
        <taxon>Pirellulales</taxon>
        <taxon>Pirellulaceae</taxon>
        <taxon>Roseimaritima</taxon>
    </lineage>
</organism>
<dbReference type="Gene3D" id="2.60.40.4070">
    <property type="match status" value="1"/>
</dbReference>
<keyword evidence="2" id="KW-0969">Cilium</keyword>
<sequence length="1731" mass="189908">MLLVCFRGIPIKSFLIVVAWLLPLCSFAAELRVVGTLGNSGASGPTRVSFSEPTAPGMGPVFDQHHTLWERAGESQLNRYALDGRLLASFTLPESAGRNDQLTRVGDRLLLNIRTSLYGLPLDAASGSTVERVPNLQVDAMSSSSWQGRVAIYQKQTKQLSWFDPAAGQIDAIAVLQRDVRDLHVDIDGTVYGFAGSQVNAWKDGQAVTGFPKDFHGDRPQKIGRHWYAHGWHGTIHRMNERFEPDPGVVLGGASGSFIGFLPESADVNSGRGLVQVRGGLFAISGQNGVVQLLAWDDAGKRFEIVRRLGALANIKGLALDSAGRIWTARGSWRWDASPDQPATVGDKEADLHAQPVVLNGQTLCLLKKHYSYVQLAHGPLIDTSGWSHLETPGIKDFQLHDSISGAAAVPDSDQYVMVAAQRDGRAFELKITDEGRLRSQPVEVAIPDLENCTSLAWWNDSLYAASKGTLIRYQRDEQNRWQPVSRQNDFAGEVYVHSDGHHLVISDTAAGRVLLKDGTGAVIANLESLDRPTHLAVSGDRVVVYESGKQRLVKATLTSPPSLRSPHVQPAPAVRGPLVHHVDADFQDLGRPGGIPFAVAVTPDPAGLALSVRTWSKPLADILLGVANAQQAYQLTAAEADARPLDGSLAQYDFRLPAGDWSRLRFAAIVKFPEQQERFGFVDGRAIHHPFVSDASVWARFDLQDYRERVHARRQEIRVSFAQPAAGKTTILIEDETGHRVRNLVSARRFTAGQQTVVWDGLDENGQMVQPGAYRWRGITHPGIEPKYLMNFANGGEPTVAAWGPNHSTLQQAAANSQYVFFAAPVTEGGWALMALDGDGNFVQGYDHQHGYGIQHDAIAADEKYLYCAQDGFTWGGTNVNKGDPNWKSTWDLTIVRYDIASGKMVPFAGQQRAITVDTIEVGPGSNHPDLQDFNLGGLAVADGKLYVGVRDKQAVWVLDAESGKRLDSIEMPGVRHLGAGQDLYAATETGVVRLRDGQQIIDAAAMDISGIAVAGDQETATDEAILLSDLNSHQVHRFDLGGQPQAVFGTAGGPYKGAYDPDRMVRPMGLVLGPAGKLWVTENRWNPKRVLAWDLQQGRVVYEKFGMPHYGGDGSGFDPQNPRRWLGLGCFWDVDIAQGTARPTHILSMEEGHFGNYHPHGYRFFREAGRTFVCARGKIALISEVLPDGTLHDIVGVAGTHHFAYGCNWEPPQSYIDAFYAKWPEKRKQAKPGRSGQEQPWARRGMGVLWVDRNGDGETQQDEFDFCGDDIHFGDAAWGHLQTSLTLWMPAAEQDQVKVIAIKPKGMLANGVPDYPTLDAALADAKPISLTPGNKRSGVPTVLDRFGRFLFNSDPEMNAYAIGGDGRHLWSYPNQWSNVHGSHDAPLPQPGVMQGTLGILGIAPLDDRSDVFFLNGNHGRCFLLSSDGLYLDEAFVDVRVSYLKNEYRLGGEIFGGSFERSSTDGKYLVQIGHGPYRIYELTGLDEVQRIEGTLQVTAEQVSAAQQQQFRQAAQQQVARQAKVPGTIRWDKAGKFPVEVALDVDQQWLQMVYRVQDPSPWINNGRDWTTLFATGDTVDLKIASDRAADPRRRSPVEGDKRLLVASYEGQPIAVLYEHRKPGAANPVEFTSPWRAETVDSVRRLDDAKITVETRRGGYEVKLAVPLAALGIQPQPGQTYRADFGVTYGDAEGTDTNLRSYWSNQSTGLTDDIPGEIMLTPSLWGEITFTP</sequence>
<name>A0A5B9R1E6_9BACT</name>
<dbReference type="Pfam" id="PF13860">
    <property type="entry name" value="FlgD_ig"/>
    <property type="match status" value="1"/>
</dbReference>
<dbReference type="KEGG" id="rul:UC8_56660"/>
<dbReference type="Gene3D" id="2.60.40.1190">
    <property type="match status" value="1"/>
</dbReference>
<dbReference type="InterPro" id="IPR025965">
    <property type="entry name" value="FlgD/Vpr_Ig-like"/>
</dbReference>
<accession>A0A5B9R1E6</accession>
<dbReference type="InterPro" id="IPR011042">
    <property type="entry name" value="6-blade_b-propeller_TolB-like"/>
</dbReference>
<evidence type="ECO:0000259" key="1">
    <source>
        <dbReference type="Pfam" id="PF13860"/>
    </source>
</evidence>
<proteinExistence type="predicted"/>
<keyword evidence="2" id="KW-0966">Cell projection</keyword>
<dbReference type="SUPFAM" id="SSF49344">
    <property type="entry name" value="CBD9-like"/>
    <property type="match status" value="1"/>
</dbReference>
<dbReference type="EMBL" id="CP042914">
    <property type="protein sequence ID" value="QEG43615.1"/>
    <property type="molecule type" value="Genomic_DNA"/>
</dbReference>
<protein>
    <submittedName>
        <fullName evidence="2">Flagellar basal body rod modification protein</fullName>
    </submittedName>
</protein>
<dbReference type="SUPFAM" id="SSF75011">
    <property type="entry name" value="3-carboxy-cis,cis-mucoante lactonizing enzyme"/>
    <property type="match status" value="2"/>
</dbReference>